<comment type="caution">
    <text evidence="1">The sequence shown here is derived from an EMBL/GenBank/DDBJ whole genome shotgun (WGS) entry which is preliminary data.</text>
</comment>
<evidence type="ECO:0008006" key="3">
    <source>
        <dbReference type="Google" id="ProtNLM"/>
    </source>
</evidence>
<dbReference type="EMBL" id="AOTZ01000003">
    <property type="protein sequence ID" value="EZP78022.1"/>
    <property type="molecule type" value="Genomic_DNA"/>
</dbReference>
<dbReference type="AlphaFoldDB" id="A0ABC9VHM0"/>
<evidence type="ECO:0000313" key="1">
    <source>
        <dbReference type="EMBL" id="EZP78022.1"/>
    </source>
</evidence>
<keyword evidence="2" id="KW-1185">Reference proteome</keyword>
<organism evidence="1 2">
    <name type="scientific">Parageobacillus genomosp. 1</name>
    <dbReference type="NCBI Taxonomy" id="1295642"/>
    <lineage>
        <taxon>Bacteria</taxon>
        <taxon>Bacillati</taxon>
        <taxon>Bacillota</taxon>
        <taxon>Bacilli</taxon>
        <taxon>Bacillales</taxon>
        <taxon>Anoxybacillaceae</taxon>
        <taxon>Parageobacillus</taxon>
    </lineage>
</organism>
<dbReference type="Proteomes" id="UP000023566">
    <property type="component" value="Chromosome"/>
</dbReference>
<protein>
    <recommendedName>
        <fullName evidence="3">Flagellar hook-length control protein-like C-terminal domain-containing protein</fullName>
    </recommendedName>
</protein>
<accession>A0ABC9VHM0</accession>
<reference evidence="1 2" key="1">
    <citation type="journal article" date="2014" name="Appl. Microbiol. Biotechnol.">
        <title>Transformable facultative thermophile Geobacillus stearothermophilus NUB3621 as a host strain for metabolic engineering.</title>
        <authorList>
            <person name="Blanchard K."/>
            <person name="Robic S."/>
            <person name="Matsumura I."/>
        </authorList>
    </citation>
    <scope>NUCLEOTIDE SEQUENCE [LARGE SCALE GENOMIC DNA]</scope>
    <source>
        <strain evidence="1 2">NUB3621</strain>
    </source>
</reference>
<name>A0ABC9VHM0_9BACL</name>
<proteinExistence type="predicted"/>
<sequence>MMERIDKTLPVSPAPDATYHRFRHGQVIVGKIESIQEETQKGKTALVRVGEQLVAARLQTSLQAGDSYLFEVKNENGEIYWKPIAKQSKSHLPSSIQNDEAAQYLLQKWKLPKDLYPLLLFALAEKIPITKEELISIASLVETLEHKKEGLSVLGYMLAQRLPLTKDIFFSLLAVKTNPPLFQQLQYVESRLASLPPHQPEPVEALRRYIQQMFHTPAHAYESLVKLLQSLQQQEPNAALQLLNRLGVVSVSEIAADELAKLQAAMEKRDFAQVKQQLQLLFAPFDEQAFLERFQAAFVSYQAGLLPDEEQRLFSAALADTDIALSMFHLLKQSLLKLGFSDEAKIRRALKTNTFHEAAFSSLKSLLLQALEDVNDPVLKEQLQTLLHHINGQQLLSDIEGPIQHLFVQIPFQLGQQHTDVTIYWQGKREKDGKIDPNYCHIVFCLFLDHLKETVVDVRVQQRIVHISVFNPDPRLPELANALQPLLKERLAAHGYTLSALKVEAPAAKKTLMPIDAAFDKRYSEVDYRI</sequence>
<evidence type="ECO:0000313" key="2">
    <source>
        <dbReference type="Proteomes" id="UP000023566"/>
    </source>
</evidence>
<gene>
    <name evidence="1" type="ORF">H839_04769</name>
</gene>